<protein>
    <submittedName>
        <fullName evidence="2">5'-nucleotidase, lipoprotein e(P4) family</fullName>
    </submittedName>
</protein>
<gene>
    <name evidence="2" type="ORF">HMPREF9102_0598</name>
</gene>
<evidence type="ECO:0000313" key="2">
    <source>
        <dbReference type="EMBL" id="EGS39485.1"/>
    </source>
</evidence>
<dbReference type="EMBL" id="AFTL01000002">
    <property type="protein sequence ID" value="EGS39485.1"/>
    <property type="molecule type" value="Genomic_DNA"/>
</dbReference>
<keyword evidence="1" id="KW-0732">Signal</keyword>
<dbReference type="PIRSF" id="PIRSF019271">
    <property type="entry name" value="Acid_Ptase_C"/>
    <property type="match status" value="1"/>
</dbReference>
<dbReference type="PANTHER" id="PTHR31284">
    <property type="entry name" value="ACID PHOSPHATASE-LIKE PROTEIN"/>
    <property type="match status" value="1"/>
</dbReference>
<dbReference type="SFLD" id="SFLDS00003">
    <property type="entry name" value="Haloacid_Dehalogenase"/>
    <property type="match status" value="1"/>
</dbReference>
<dbReference type="SFLD" id="SFLDG01125">
    <property type="entry name" value="C1.1:_Acid_Phosphatase_Like"/>
    <property type="match status" value="1"/>
</dbReference>
<keyword evidence="2" id="KW-0449">Lipoprotein</keyword>
<dbReference type="Pfam" id="PF03767">
    <property type="entry name" value="Acid_phosphat_B"/>
    <property type="match status" value="1"/>
</dbReference>
<dbReference type="CDD" id="cd07534">
    <property type="entry name" value="HAD_CAP"/>
    <property type="match status" value="1"/>
</dbReference>
<dbReference type="RefSeq" id="WP_003711804.1">
    <property type="nucleotide sequence ID" value="NZ_AFTL01000002.1"/>
</dbReference>
<dbReference type="SUPFAM" id="SSF56784">
    <property type="entry name" value="HAD-like"/>
    <property type="match status" value="1"/>
</dbReference>
<evidence type="ECO:0000313" key="3">
    <source>
        <dbReference type="Proteomes" id="UP000006035"/>
    </source>
</evidence>
<name>A0ABN0D7X6_9LACO</name>
<dbReference type="InterPro" id="IPR036412">
    <property type="entry name" value="HAD-like_sf"/>
</dbReference>
<proteinExistence type="predicted"/>
<reference evidence="2 3" key="1">
    <citation type="submission" date="2011-05" db="EMBL/GenBank/DDBJ databases">
        <authorList>
            <person name="Durkin A.S."/>
            <person name="Kim M."/>
            <person name="Radune D."/>
            <person name="Hostetler J."/>
            <person name="Torralba M."/>
            <person name="Gillis M."/>
            <person name="Methe B."/>
            <person name="Sutton G."/>
            <person name="Nelson K.E."/>
        </authorList>
    </citation>
    <scope>NUCLEOTIDE SEQUENCE [LARGE SCALE GENOMIC DNA]</scope>
    <source>
        <strain evidence="2 3">F0423</strain>
    </source>
</reference>
<dbReference type="InterPro" id="IPR005519">
    <property type="entry name" value="Acid_phosphat_B-like"/>
</dbReference>
<comment type="caution">
    <text evidence="2">The sequence shown here is derived from an EMBL/GenBank/DDBJ whole genome shotgun (WGS) entry which is preliminary data.</text>
</comment>
<dbReference type="InterPro" id="IPR006423">
    <property type="entry name" value="Lipo_e_P4"/>
</dbReference>
<dbReference type="InterPro" id="IPR023214">
    <property type="entry name" value="HAD_sf"/>
</dbReference>
<organism evidence="2 3">
    <name type="scientific">Limosilactobacillus oris F0423</name>
    <dbReference type="NCBI Taxonomy" id="944562"/>
    <lineage>
        <taxon>Bacteria</taxon>
        <taxon>Bacillati</taxon>
        <taxon>Bacillota</taxon>
        <taxon>Bacilli</taxon>
        <taxon>Lactobacillales</taxon>
        <taxon>Lactobacillaceae</taxon>
        <taxon>Limosilactobacillus</taxon>
    </lineage>
</organism>
<dbReference type="Proteomes" id="UP000006035">
    <property type="component" value="Unassembled WGS sequence"/>
</dbReference>
<keyword evidence="3" id="KW-1185">Reference proteome</keyword>
<dbReference type="Gene3D" id="3.40.50.1000">
    <property type="entry name" value="HAD superfamily/HAD-like"/>
    <property type="match status" value="1"/>
</dbReference>
<dbReference type="NCBIfam" id="TIGR01533">
    <property type="entry name" value="lipo_e_P4"/>
    <property type="match status" value="1"/>
</dbReference>
<sequence>MHKLRKITMEAGAATLMTLSVLGFGGTATVTAAKTDLGNQNTMAVAWYQTSAECKALYLQGYNVARQNLNQSLAQPSDQPRAIILDIDETVLDNSPYQAYNALHNGQFPTYWNTWVSAAKAKPVPGAKDFLDYANQNGVQIYYVSDRTTDQLKATKKNLVDQGLPQATNDHIMLKGKKDKTKESRRQAIERHNNVIMLFGDSLTDFNDPQSASVKGRYNDVLKNTNQFGSKYIVLPCPMYGGWEAALYGNDYSISDAKKNQARKSHLTYFNPKTNKVENKTVTEP</sequence>
<evidence type="ECO:0000256" key="1">
    <source>
        <dbReference type="ARBA" id="ARBA00022729"/>
    </source>
</evidence>
<accession>A0ABN0D7X6</accession>
<dbReference type="PANTHER" id="PTHR31284:SF10">
    <property type="entry name" value="ACID PHOSPHATASE-LIKE PROTEIN"/>
    <property type="match status" value="1"/>
</dbReference>